<dbReference type="InterPro" id="IPR001077">
    <property type="entry name" value="COMT_C"/>
</dbReference>
<dbReference type="GO" id="GO:0032259">
    <property type="term" value="P:methylation"/>
    <property type="evidence" value="ECO:0007669"/>
    <property type="project" value="UniProtKB-KW"/>
</dbReference>
<feature type="domain" description="O-methyltransferase C-terminal" evidence="4">
    <location>
        <begin position="15"/>
        <end position="132"/>
    </location>
</feature>
<organism evidence="5">
    <name type="scientific">marine sediment metagenome</name>
    <dbReference type="NCBI Taxonomy" id="412755"/>
    <lineage>
        <taxon>unclassified sequences</taxon>
        <taxon>metagenomes</taxon>
        <taxon>ecological metagenomes</taxon>
    </lineage>
</organism>
<dbReference type="Gene3D" id="3.40.50.150">
    <property type="entry name" value="Vaccinia Virus protein VP39"/>
    <property type="match status" value="1"/>
</dbReference>
<keyword evidence="1" id="KW-0489">Methyltransferase</keyword>
<dbReference type="GO" id="GO:0008171">
    <property type="term" value="F:O-methyltransferase activity"/>
    <property type="evidence" value="ECO:0007669"/>
    <property type="project" value="InterPro"/>
</dbReference>
<evidence type="ECO:0000256" key="1">
    <source>
        <dbReference type="ARBA" id="ARBA00022603"/>
    </source>
</evidence>
<protein>
    <recommendedName>
        <fullName evidence="4">O-methyltransferase C-terminal domain-containing protein</fullName>
    </recommendedName>
</protein>
<proteinExistence type="predicted"/>
<comment type="caution">
    <text evidence="5">The sequence shown here is derived from an EMBL/GenBank/DDBJ whole genome shotgun (WGS) entry which is preliminary data.</text>
</comment>
<gene>
    <name evidence="5" type="ORF">LCGC14_2583730</name>
</gene>
<dbReference type="AlphaFoldDB" id="A0A0F9D6E6"/>
<dbReference type="InterPro" id="IPR016461">
    <property type="entry name" value="COMT-like"/>
</dbReference>
<reference evidence="5" key="1">
    <citation type="journal article" date="2015" name="Nature">
        <title>Complex archaea that bridge the gap between prokaryotes and eukaryotes.</title>
        <authorList>
            <person name="Spang A."/>
            <person name="Saw J.H."/>
            <person name="Jorgensen S.L."/>
            <person name="Zaremba-Niedzwiedzka K."/>
            <person name="Martijn J."/>
            <person name="Lind A.E."/>
            <person name="van Eijk R."/>
            <person name="Schleper C."/>
            <person name="Guy L."/>
            <person name="Ettema T.J."/>
        </authorList>
    </citation>
    <scope>NUCLEOTIDE SEQUENCE</scope>
</reference>
<dbReference type="InterPro" id="IPR029063">
    <property type="entry name" value="SAM-dependent_MTases_sf"/>
</dbReference>
<evidence type="ECO:0000256" key="3">
    <source>
        <dbReference type="ARBA" id="ARBA00022691"/>
    </source>
</evidence>
<sequence length="155" mass="17300">GALGTYSKELLKKEFEVTLLDTQGLTEMAKDHLKDTSVKILAGDFNERLPNEKFDVILLSNITHIYKPEKNEALLSRVEKHLSPGGLIAIVDLIRSKSKGAAMFGVNMLVHTAGGGTWTLPQYEKWLHHAGLRLISVKDLKDADQKLLLAERINR</sequence>
<dbReference type="CDD" id="cd02440">
    <property type="entry name" value="AdoMet_MTases"/>
    <property type="match status" value="1"/>
</dbReference>
<evidence type="ECO:0000313" key="5">
    <source>
        <dbReference type="EMBL" id="KKL07668.1"/>
    </source>
</evidence>
<keyword evidence="2" id="KW-0808">Transferase</keyword>
<evidence type="ECO:0000256" key="2">
    <source>
        <dbReference type="ARBA" id="ARBA00022679"/>
    </source>
</evidence>
<evidence type="ECO:0000259" key="4">
    <source>
        <dbReference type="Pfam" id="PF00891"/>
    </source>
</evidence>
<keyword evidence="3" id="KW-0949">S-adenosyl-L-methionine</keyword>
<accession>A0A0F9D6E6</accession>
<dbReference type="PROSITE" id="PS51683">
    <property type="entry name" value="SAM_OMT_II"/>
    <property type="match status" value="1"/>
</dbReference>
<feature type="non-terminal residue" evidence="5">
    <location>
        <position position="1"/>
    </location>
</feature>
<dbReference type="Pfam" id="PF00891">
    <property type="entry name" value="Methyltransf_2"/>
    <property type="match status" value="1"/>
</dbReference>
<dbReference type="EMBL" id="LAZR01043195">
    <property type="protein sequence ID" value="KKL07668.1"/>
    <property type="molecule type" value="Genomic_DNA"/>
</dbReference>
<dbReference type="SUPFAM" id="SSF53335">
    <property type="entry name" value="S-adenosyl-L-methionine-dependent methyltransferases"/>
    <property type="match status" value="1"/>
</dbReference>
<name>A0A0F9D6E6_9ZZZZ</name>